<dbReference type="EMBL" id="CM056798">
    <property type="protein sequence ID" value="KAJ8711946.1"/>
    <property type="molecule type" value="Genomic_DNA"/>
</dbReference>
<accession>A0ACC2QAE6</accession>
<keyword evidence="2" id="KW-1185">Reference proteome</keyword>
<reference evidence="1" key="1">
    <citation type="submission" date="2023-03" db="EMBL/GenBank/DDBJ databases">
        <title>Chromosome-level genomes of two armyworms, Mythimna separata and Mythimna loreyi, provide insights into the biosynthesis and reception of sex pheromones.</title>
        <authorList>
            <person name="Zhao H."/>
        </authorList>
    </citation>
    <scope>NUCLEOTIDE SEQUENCE</scope>
    <source>
        <strain evidence="1">BeijingLab</strain>
    </source>
</reference>
<comment type="caution">
    <text evidence="1">The sequence shown here is derived from an EMBL/GenBank/DDBJ whole genome shotgun (WGS) entry which is preliminary data.</text>
</comment>
<name>A0ACC2QAE6_9NEOP</name>
<organism evidence="1 2">
    <name type="scientific">Mythimna loreyi</name>
    <dbReference type="NCBI Taxonomy" id="667449"/>
    <lineage>
        <taxon>Eukaryota</taxon>
        <taxon>Metazoa</taxon>
        <taxon>Ecdysozoa</taxon>
        <taxon>Arthropoda</taxon>
        <taxon>Hexapoda</taxon>
        <taxon>Insecta</taxon>
        <taxon>Pterygota</taxon>
        <taxon>Neoptera</taxon>
        <taxon>Endopterygota</taxon>
        <taxon>Lepidoptera</taxon>
        <taxon>Glossata</taxon>
        <taxon>Ditrysia</taxon>
        <taxon>Noctuoidea</taxon>
        <taxon>Noctuidae</taxon>
        <taxon>Noctuinae</taxon>
        <taxon>Hadenini</taxon>
        <taxon>Mythimna</taxon>
    </lineage>
</organism>
<dbReference type="Proteomes" id="UP001231649">
    <property type="component" value="Chromosome 22"/>
</dbReference>
<evidence type="ECO:0000313" key="1">
    <source>
        <dbReference type="EMBL" id="KAJ8711946.1"/>
    </source>
</evidence>
<proteinExistence type="predicted"/>
<sequence>MKVAIILCVFAFIALSVGKPQSRGCIYVMGRCYKECEVGTHSYGTGCGPLIPEPTCEEPNPVAGRGNICDFFACYCDAPTVRDTVSGKCVKIEECPKKTE</sequence>
<gene>
    <name evidence="1" type="ORF">PYW08_008900</name>
</gene>
<evidence type="ECO:0000313" key="2">
    <source>
        <dbReference type="Proteomes" id="UP001231649"/>
    </source>
</evidence>
<protein>
    <submittedName>
        <fullName evidence="1">Uncharacterized protein</fullName>
    </submittedName>
</protein>